<reference evidence="2 3" key="1">
    <citation type="submission" date="2019-06" db="EMBL/GenBank/DDBJ databases">
        <title>Sequencing the genomes of 1000 actinobacteria strains.</title>
        <authorList>
            <person name="Klenk H.-P."/>
        </authorList>
    </citation>
    <scope>NUCLEOTIDE SEQUENCE [LARGE SCALE GENOMIC DNA]</scope>
    <source>
        <strain evidence="2 3">DSM 41649</strain>
    </source>
</reference>
<dbReference type="Proteomes" id="UP000318416">
    <property type="component" value="Unassembled WGS sequence"/>
</dbReference>
<feature type="region of interest" description="Disordered" evidence="1">
    <location>
        <begin position="79"/>
        <end position="115"/>
    </location>
</feature>
<accession>A0A561EXW6</accession>
<dbReference type="RefSeq" id="WP_145794811.1">
    <property type="nucleotide sequence ID" value="NZ_BAAABR010000047.1"/>
</dbReference>
<dbReference type="AlphaFoldDB" id="A0A561EXW6"/>
<protein>
    <submittedName>
        <fullName evidence="2">Uncharacterized protein</fullName>
    </submittedName>
</protein>
<evidence type="ECO:0000256" key="1">
    <source>
        <dbReference type="SAM" id="MobiDB-lite"/>
    </source>
</evidence>
<feature type="compositionally biased region" description="Low complexity" evidence="1">
    <location>
        <begin position="80"/>
        <end position="89"/>
    </location>
</feature>
<evidence type="ECO:0000313" key="3">
    <source>
        <dbReference type="Proteomes" id="UP000318416"/>
    </source>
</evidence>
<dbReference type="EMBL" id="VIVR01000001">
    <property type="protein sequence ID" value="TWE20453.1"/>
    <property type="molecule type" value="Genomic_DNA"/>
</dbReference>
<comment type="caution">
    <text evidence="2">The sequence shown here is derived from an EMBL/GenBank/DDBJ whole genome shotgun (WGS) entry which is preliminary data.</text>
</comment>
<sequence length="115" mass="12257">MITELAVERVEFTCGHCWHGWSAEYDVLRHRDEDGTEHEQFSRDGIPVASPYSADGAPACPSCHRHWVGHLADRRVVPIPEGAAAAEPPAGHRRADGSSPAGGLLSAPSLGAHTS</sequence>
<name>A0A561EXW6_9ACTN</name>
<proteinExistence type="predicted"/>
<organism evidence="2 3">
    <name type="scientific">Kitasatospora atroaurantiaca</name>
    <dbReference type="NCBI Taxonomy" id="285545"/>
    <lineage>
        <taxon>Bacteria</taxon>
        <taxon>Bacillati</taxon>
        <taxon>Actinomycetota</taxon>
        <taxon>Actinomycetes</taxon>
        <taxon>Kitasatosporales</taxon>
        <taxon>Streptomycetaceae</taxon>
        <taxon>Kitasatospora</taxon>
    </lineage>
</organism>
<evidence type="ECO:0000313" key="2">
    <source>
        <dbReference type="EMBL" id="TWE20453.1"/>
    </source>
</evidence>
<dbReference type="OrthoDB" id="3872345at2"/>
<keyword evidence="3" id="KW-1185">Reference proteome</keyword>
<gene>
    <name evidence="2" type="ORF">FB465_5607</name>
</gene>